<evidence type="ECO:0000256" key="1">
    <source>
        <dbReference type="SAM" id="MobiDB-lite"/>
    </source>
</evidence>
<name>A0A5B7G0V9_PORTR</name>
<proteinExistence type="predicted"/>
<dbReference type="AlphaFoldDB" id="A0A5B7G0V9"/>
<organism evidence="2 3">
    <name type="scientific">Portunus trituberculatus</name>
    <name type="common">Swimming crab</name>
    <name type="synonym">Neptunus trituberculatus</name>
    <dbReference type="NCBI Taxonomy" id="210409"/>
    <lineage>
        <taxon>Eukaryota</taxon>
        <taxon>Metazoa</taxon>
        <taxon>Ecdysozoa</taxon>
        <taxon>Arthropoda</taxon>
        <taxon>Crustacea</taxon>
        <taxon>Multicrustacea</taxon>
        <taxon>Malacostraca</taxon>
        <taxon>Eumalacostraca</taxon>
        <taxon>Eucarida</taxon>
        <taxon>Decapoda</taxon>
        <taxon>Pleocyemata</taxon>
        <taxon>Brachyura</taxon>
        <taxon>Eubrachyura</taxon>
        <taxon>Portunoidea</taxon>
        <taxon>Portunidae</taxon>
        <taxon>Portuninae</taxon>
        <taxon>Portunus</taxon>
    </lineage>
</organism>
<reference evidence="2 3" key="1">
    <citation type="submission" date="2019-05" db="EMBL/GenBank/DDBJ databases">
        <title>Another draft genome of Portunus trituberculatus and its Hox gene families provides insights of decapod evolution.</title>
        <authorList>
            <person name="Jeong J.-H."/>
            <person name="Song I."/>
            <person name="Kim S."/>
            <person name="Choi T."/>
            <person name="Kim D."/>
            <person name="Ryu S."/>
            <person name="Kim W."/>
        </authorList>
    </citation>
    <scope>NUCLEOTIDE SEQUENCE [LARGE SCALE GENOMIC DNA]</scope>
    <source>
        <tissue evidence="2">Muscle</tissue>
    </source>
</reference>
<evidence type="ECO:0000313" key="3">
    <source>
        <dbReference type="Proteomes" id="UP000324222"/>
    </source>
</evidence>
<feature type="region of interest" description="Disordered" evidence="1">
    <location>
        <begin position="55"/>
        <end position="87"/>
    </location>
</feature>
<evidence type="ECO:0000313" key="2">
    <source>
        <dbReference type="EMBL" id="MPC51139.1"/>
    </source>
</evidence>
<sequence>MVGTDDARSSLHYLHRGPHPWMASFYCCLLKLYIYDLQLGSTVHQTSSYPPLTCSHPPSHCTRPPNSFPHPTNTSIPTGTASYTTRPPITTTTAVIQTTVLGVVQRASHIVESGKGTSDP</sequence>
<feature type="compositionally biased region" description="Polar residues" evidence="1">
    <location>
        <begin position="69"/>
        <end position="83"/>
    </location>
</feature>
<keyword evidence="3" id="KW-1185">Reference proteome</keyword>
<accession>A0A5B7G0V9</accession>
<dbReference type="Proteomes" id="UP000324222">
    <property type="component" value="Unassembled WGS sequence"/>
</dbReference>
<comment type="caution">
    <text evidence="2">The sequence shown here is derived from an EMBL/GenBank/DDBJ whole genome shotgun (WGS) entry which is preliminary data.</text>
</comment>
<protein>
    <submittedName>
        <fullName evidence="2">Uncharacterized protein</fullName>
    </submittedName>
</protein>
<gene>
    <name evidence="2" type="ORF">E2C01_044979</name>
</gene>
<dbReference type="EMBL" id="VSRR010009978">
    <property type="protein sequence ID" value="MPC51139.1"/>
    <property type="molecule type" value="Genomic_DNA"/>
</dbReference>